<gene>
    <name evidence="1" type="ORF">C7373_101175</name>
</gene>
<dbReference type="OrthoDB" id="1779343at2"/>
<protein>
    <recommendedName>
        <fullName evidence="3">XkdX family protein</fullName>
    </recommendedName>
</protein>
<accession>A0A2U1CFK6</accession>
<proteinExistence type="predicted"/>
<dbReference type="AlphaFoldDB" id="A0A2U1CFK6"/>
<comment type="caution">
    <text evidence="1">The sequence shown here is derived from an EMBL/GenBank/DDBJ whole genome shotgun (WGS) entry which is preliminary data.</text>
</comment>
<dbReference type="InterPro" id="IPR010022">
    <property type="entry name" value="XkdX"/>
</dbReference>
<reference evidence="1 2" key="1">
    <citation type="submission" date="2018-04" db="EMBL/GenBank/DDBJ databases">
        <title>Genomic Encyclopedia of Type Strains, Phase IV (KMG-IV): sequencing the most valuable type-strain genomes for metagenomic binning, comparative biology and taxonomic classification.</title>
        <authorList>
            <person name="Goeker M."/>
        </authorList>
    </citation>
    <scope>NUCLEOTIDE SEQUENCE [LARGE SCALE GENOMIC DNA]</scope>
    <source>
        <strain evidence="1 2">DSM 26588</strain>
    </source>
</reference>
<dbReference type="Proteomes" id="UP000245778">
    <property type="component" value="Unassembled WGS sequence"/>
</dbReference>
<dbReference type="GeneID" id="93228090"/>
<dbReference type="Pfam" id="PF09693">
    <property type="entry name" value="Phage_XkdX"/>
    <property type="match status" value="1"/>
</dbReference>
<dbReference type="RefSeq" id="WP_116721422.1">
    <property type="nucleotide sequence ID" value="NZ_CP011524.1"/>
</dbReference>
<organism evidence="1 2">
    <name type="scientific">Intestinimonas butyriciproducens</name>
    <dbReference type="NCBI Taxonomy" id="1297617"/>
    <lineage>
        <taxon>Bacteria</taxon>
        <taxon>Bacillati</taxon>
        <taxon>Bacillota</taxon>
        <taxon>Clostridia</taxon>
        <taxon>Eubacteriales</taxon>
        <taxon>Intestinimonas</taxon>
    </lineage>
</organism>
<evidence type="ECO:0000313" key="1">
    <source>
        <dbReference type="EMBL" id="PVY59661.1"/>
    </source>
</evidence>
<dbReference type="EMBL" id="QEKK01000001">
    <property type="protein sequence ID" value="PVY59661.1"/>
    <property type="molecule type" value="Genomic_DNA"/>
</dbReference>
<evidence type="ECO:0008006" key="3">
    <source>
        <dbReference type="Google" id="ProtNLM"/>
    </source>
</evidence>
<evidence type="ECO:0000313" key="2">
    <source>
        <dbReference type="Proteomes" id="UP000245778"/>
    </source>
</evidence>
<sequence>MSAKYEMLETKWKLGYITRETLRGWVKLNEAKPGKGITPEEYERITGESYE</sequence>
<name>A0A2U1CFK6_9FIRM</name>